<comment type="caution">
    <text evidence="12">The sequence shown here is derived from an EMBL/GenBank/DDBJ whole genome shotgun (WGS) entry which is preliminary data.</text>
</comment>
<keyword evidence="7" id="KW-0479">Metal-binding</keyword>
<dbReference type="InterPro" id="IPR012337">
    <property type="entry name" value="RNaseH-like_sf"/>
</dbReference>
<feature type="domain" description="RNase H type-1" evidence="11">
    <location>
        <begin position="94"/>
        <end position="223"/>
    </location>
</feature>
<dbReference type="PANTHER" id="PTHR10642:SF26">
    <property type="entry name" value="RIBONUCLEASE H1"/>
    <property type="match status" value="1"/>
</dbReference>
<dbReference type="SUPFAM" id="SSF53098">
    <property type="entry name" value="Ribonuclease H-like"/>
    <property type="match status" value="1"/>
</dbReference>
<evidence type="ECO:0000313" key="12">
    <source>
        <dbReference type="EMBL" id="MCW6037253.1"/>
    </source>
</evidence>
<dbReference type="EMBL" id="JAIHOM010000063">
    <property type="protein sequence ID" value="MCW6037253.1"/>
    <property type="molecule type" value="Genomic_DNA"/>
</dbReference>
<dbReference type="InterPro" id="IPR050092">
    <property type="entry name" value="RNase_H"/>
</dbReference>
<accession>A0ABT3L6W8</accession>
<gene>
    <name evidence="12" type="ORF">K4A83_13375</name>
</gene>
<dbReference type="EC" id="3.1.26.4" evidence="5"/>
<dbReference type="Pfam" id="PF00075">
    <property type="entry name" value="RNase_H"/>
    <property type="match status" value="1"/>
</dbReference>
<proteinExistence type="inferred from homology"/>
<organism evidence="12 13">
    <name type="scientific">Spirulina subsalsa FACHB-351</name>
    <dbReference type="NCBI Taxonomy" id="234711"/>
    <lineage>
        <taxon>Bacteria</taxon>
        <taxon>Bacillati</taxon>
        <taxon>Cyanobacteriota</taxon>
        <taxon>Cyanophyceae</taxon>
        <taxon>Spirulinales</taxon>
        <taxon>Spirulinaceae</taxon>
        <taxon>Spirulina</taxon>
    </lineage>
</organism>
<dbReference type="CDD" id="cd09278">
    <property type="entry name" value="RNase_HI_prokaryote_like"/>
    <property type="match status" value="1"/>
</dbReference>
<dbReference type="Proteomes" id="UP001526426">
    <property type="component" value="Unassembled WGS sequence"/>
</dbReference>
<comment type="similarity">
    <text evidence="3">Belongs to the RNase H family.</text>
</comment>
<evidence type="ECO:0000256" key="2">
    <source>
        <dbReference type="ARBA" id="ARBA00001946"/>
    </source>
</evidence>
<dbReference type="InterPro" id="IPR002156">
    <property type="entry name" value="RNaseH_domain"/>
</dbReference>
<keyword evidence="10" id="KW-0460">Magnesium</keyword>
<evidence type="ECO:0000313" key="13">
    <source>
        <dbReference type="Proteomes" id="UP001526426"/>
    </source>
</evidence>
<protein>
    <recommendedName>
        <fullName evidence="5">ribonuclease H</fullName>
        <ecNumber evidence="5">3.1.26.4</ecNumber>
    </recommendedName>
</protein>
<name>A0ABT3L6W8_9CYAN</name>
<evidence type="ECO:0000259" key="11">
    <source>
        <dbReference type="PROSITE" id="PS50879"/>
    </source>
</evidence>
<evidence type="ECO:0000256" key="7">
    <source>
        <dbReference type="ARBA" id="ARBA00022723"/>
    </source>
</evidence>
<dbReference type="Gene3D" id="3.30.420.10">
    <property type="entry name" value="Ribonuclease H-like superfamily/Ribonuclease H"/>
    <property type="match status" value="1"/>
</dbReference>
<dbReference type="InterPro" id="IPR036397">
    <property type="entry name" value="RNaseH_sf"/>
</dbReference>
<keyword evidence="9" id="KW-0378">Hydrolase</keyword>
<keyword evidence="13" id="KW-1185">Reference proteome</keyword>
<keyword evidence="6" id="KW-0540">Nuclease</keyword>
<evidence type="ECO:0000256" key="3">
    <source>
        <dbReference type="ARBA" id="ARBA00005300"/>
    </source>
</evidence>
<comment type="cofactor">
    <cofactor evidence="2">
        <name>Mg(2+)</name>
        <dbReference type="ChEBI" id="CHEBI:18420"/>
    </cofactor>
</comment>
<evidence type="ECO:0000256" key="1">
    <source>
        <dbReference type="ARBA" id="ARBA00000077"/>
    </source>
</evidence>
<dbReference type="PROSITE" id="PS50879">
    <property type="entry name" value="RNASE_H_1"/>
    <property type="match status" value="1"/>
</dbReference>
<dbReference type="InterPro" id="IPR022892">
    <property type="entry name" value="RNaseHI"/>
</dbReference>
<evidence type="ECO:0000256" key="6">
    <source>
        <dbReference type="ARBA" id="ARBA00022722"/>
    </source>
</evidence>
<evidence type="ECO:0000256" key="8">
    <source>
        <dbReference type="ARBA" id="ARBA00022759"/>
    </source>
</evidence>
<comment type="catalytic activity">
    <reaction evidence="1">
        <text>Endonucleolytic cleavage to 5'-phosphomonoester.</text>
        <dbReference type="EC" id="3.1.26.4"/>
    </reaction>
</comment>
<evidence type="ECO:0000256" key="5">
    <source>
        <dbReference type="ARBA" id="ARBA00012180"/>
    </source>
</evidence>
<sequence>MIRITEEFLEQGKSKRGSWSKKQLALLGVTYPLKAGWKERVLGQVISEENATLFIELKDKHIKPEPQDEVERSVVTSPKPMAWGEFNPDLTHSELTQVMIYTDGACLGNPGVGGWAALLIYRSRTKEIVGSESSPTTNNRMEMKAAIEGLKALKRPCRVQLYSDSQLLINTMNYNWKKKANQDLWHELDELNSIHQVEWIWVKGHADNVFNNRVDELAFQAAKTVNS</sequence>
<dbReference type="PANTHER" id="PTHR10642">
    <property type="entry name" value="RIBONUCLEASE H1"/>
    <property type="match status" value="1"/>
</dbReference>
<evidence type="ECO:0000256" key="9">
    <source>
        <dbReference type="ARBA" id="ARBA00022801"/>
    </source>
</evidence>
<reference evidence="12 13" key="1">
    <citation type="submission" date="2021-08" db="EMBL/GenBank/DDBJ databases">
        <title>Draft genome sequence of Spirulina subsalsa with high tolerance to salinity and hype-accumulation of phycocyanin.</title>
        <authorList>
            <person name="Pei H."/>
            <person name="Jiang L."/>
        </authorList>
    </citation>
    <scope>NUCLEOTIDE SEQUENCE [LARGE SCALE GENOMIC DNA]</scope>
    <source>
        <strain evidence="12 13">FACHB-351</strain>
    </source>
</reference>
<evidence type="ECO:0000256" key="4">
    <source>
        <dbReference type="ARBA" id="ARBA00011245"/>
    </source>
</evidence>
<evidence type="ECO:0000256" key="10">
    <source>
        <dbReference type="ARBA" id="ARBA00022842"/>
    </source>
</evidence>
<keyword evidence="8" id="KW-0255">Endonuclease</keyword>
<comment type="subunit">
    <text evidence="4">Monomer.</text>
</comment>